<feature type="compositionally biased region" description="Low complexity" evidence="1">
    <location>
        <begin position="914"/>
        <end position="923"/>
    </location>
</feature>
<feature type="compositionally biased region" description="Polar residues" evidence="1">
    <location>
        <begin position="483"/>
        <end position="492"/>
    </location>
</feature>
<feature type="region of interest" description="Disordered" evidence="1">
    <location>
        <begin position="373"/>
        <end position="514"/>
    </location>
</feature>
<name>A0A9W6V800_9PSEU</name>
<feature type="compositionally biased region" description="Polar residues" evidence="1">
    <location>
        <begin position="446"/>
        <end position="457"/>
    </location>
</feature>
<feature type="region of interest" description="Disordered" evidence="1">
    <location>
        <begin position="987"/>
        <end position="1006"/>
    </location>
</feature>
<sequence length="1006" mass="100894">MWPWRRKAAPAATPVVRADWRALPPIQRLVPEHPVVNPVQRFSSGLTAWQNPSMLRPLAHRVGDAEPGGVADVVTPVDLPLAMPRRADTKPVSRWAEEPTVWLPVVPESGVDSKRGAEASVQRAVAPEGLAPPVVDGPAVQRVEDVGDSGSSSESGAPRSVDLALPVPRVVPVVPEATWSRSGNSDPLAVSRLSTGDSPGPVVDHGEGISVGGEAPGGADRPVVSRLAEQEHWTDRPTASAVSGSGNSPGGTDRPVVSRLSADHQASAVSVGAEGQTAGPGAIDMSETAVPAHTGGDIPATESSAVDRPIVSRVAADQPTAGDGSGFSAGGTSDHPVVSRVTADQPAAGGSARSDVPLAGSDAVDHVVVSRLAADQPPVGDRSSGGLTTGPSFAGEAQTSGPDTADRPVVSRLATDQPAVRERSSSGPAAAPNAADNPVVSGLAADQSTVGDRTSSGLAAAPDAAHHPVVSRLAAEQPPVGDRSTSGLVSGPSTGGEGQPPRSGAGDGGTAGFEAADHLVVSRVAAYQPTAGDRLSGGHTSGPLAGEEGPGAVDRPVVSRLPADQPTAGGRSSSGLADGADAVDHPVVGRVTADQPTVGGLTSDPSGGGEAQASGFGAVVSDQSAVGDRSSGPSAGAHGPGAVDRPVVSRLPVEQPTAGDRSSSGLGAPASGDAGHLVVSRVSADQPTVGERSGGDIPAAGAGESSGVGDSSTGGLAESGVVDRPVVSRLVADQSTAGDSPSAADRPVVSRVTDHTAGPVSGSVAGPAASSQPVVPRPGLGMPIQRQVVEPDRPVAAVQRRLGLGAPIDPAGIPSRHAPVHAEPARPLVEHHEPTAQTATEPSAPSVHNGPQTELQVVSLSRAVDPTPPATDAPTLGALRLLPVVPNATAPREHPVVQRAPESLPTATPPTPRRPVTLVPAVQRVDDPPPPPEPEPAPTPEAAPPPVTQVPAAPAAVSTAAPASGAPPETVPEELVRKLFDPLLRRLKTELRLDRERRGRVTDRWR</sequence>
<organism evidence="2 3">
    <name type="scientific">Actinokineospora globicatena</name>
    <dbReference type="NCBI Taxonomy" id="103729"/>
    <lineage>
        <taxon>Bacteria</taxon>
        <taxon>Bacillati</taxon>
        <taxon>Actinomycetota</taxon>
        <taxon>Actinomycetes</taxon>
        <taxon>Pseudonocardiales</taxon>
        <taxon>Pseudonocardiaceae</taxon>
        <taxon>Actinokineospora</taxon>
    </lineage>
</organism>
<feature type="compositionally biased region" description="Low complexity" evidence="1">
    <location>
        <begin position="428"/>
        <end position="438"/>
    </location>
</feature>
<feature type="region of interest" description="Disordered" evidence="1">
    <location>
        <begin position="890"/>
        <end position="972"/>
    </location>
</feature>
<feature type="region of interest" description="Disordered" evidence="1">
    <location>
        <begin position="530"/>
        <end position="781"/>
    </location>
</feature>
<feature type="region of interest" description="Disordered" evidence="1">
    <location>
        <begin position="178"/>
        <end position="337"/>
    </location>
</feature>
<evidence type="ECO:0000313" key="2">
    <source>
        <dbReference type="EMBL" id="GLW89466.1"/>
    </source>
</evidence>
<comment type="caution">
    <text evidence="2">The sequence shown here is derived from an EMBL/GenBank/DDBJ whole genome shotgun (WGS) entry which is preliminary data.</text>
</comment>
<feature type="compositionally biased region" description="Polar residues" evidence="1">
    <location>
        <begin position="385"/>
        <end position="402"/>
    </location>
</feature>
<feature type="compositionally biased region" description="Low complexity" evidence="1">
    <location>
        <begin position="949"/>
        <end position="968"/>
    </location>
</feature>
<dbReference type="AlphaFoldDB" id="A0A9W6V800"/>
<feature type="compositionally biased region" description="Pro residues" evidence="1">
    <location>
        <begin position="928"/>
        <end position="948"/>
    </location>
</feature>
<gene>
    <name evidence="2" type="ORF">Aglo03_02820</name>
</gene>
<evidence type="ECO:0000313" key="3">
    <source>
        <dbReference type="Proteomes" id="UP001165042"/>
    </source>
</evidence>
<evidence type="ECO:0000256" key="1">
    <source>
        <dbReference type="SAM" id="MobiDB-lite"/>
    </source>
</evidence>
<dbReference type="Proteomes" id="UP001165042">
    <property type="component" value="Unassembled WGS sequence"/>
</dbReference>
<keyword evidence="3" id="KW-1185">Reference proteome</keyword>
<proteinExistence type="predicted"/>
<feature type="compositionally biased region" description="Low complexity" evidence="1">
    <location>
        <begin position="459"/>
        <end position="470"/>
    </location>
</feature>
<reference evidence="2" key="1">
    <citation type="submission" date="2023-02" db="EMBL/GenBank/DDBJ databases">
        <title>Actinokineospora globicatena NBRC 15670.</title>
        <authorList>
            <person name="Ichikawa N."/>
            <person name="Sato H."/>
            <person name="Tonouchi N."/>
        </authorList>
    </citation>
    <scope>NUCLEOTIDE SEQUENCE</scope>
    <source>
        <strain evidence="2">NBRC 15670</strain>
    </source>
</reference>
<accession>A0A9W6V800</accession>
<dbReference type="EMBL" id="BSSD01000001">
    <property type="protein sequence ID" value="GLW89466.1"/>
    <property type="molecule type" value="Genomic_DNA"/>
</dbReference>
<protein>
    <submittedName>
        <fullName evidence="2">Uncharacterized protein</fullName>
    </submittedName>
</protein>
<feature type="compositionally biased region" description="Low complexity" evidence="1">
    <location>
        <begin position="757"/>
        <end position="774"/>
    </location>
</feature>
<feature type="region of interest" description="Disordered" evidence="1">
    <location>
        <begin position="827"/>
        <end position="851"/>
    </location>
</feature>
<feature type="compositionally biased region" description="Low complexity" evidence="1">
    <location>
        <begin position="630"/>
        <end position="642"/>
    </location>
</feature>